<dbReference type="AlphaFoldDB" id="X6NPE2"/>
<evidence type="ECO:0000256" key="15">
    <source>
        <dbReference type="ARBA" id="ARBA00039397"/>
    </source>
</evidence>
<dbReference type="EMBL" id="ASPP01007186">
    <property type="protein sequence ID" value="ETO27559.1"/>
    <property type="molecule type" value="Genomic_DNA"/>
</dbReference>
<gene>
    <name evidence="18" type="ORF">RFI_09572</name>
</gene>
<protein>
    <recommendedName>
        <fullName evidence="15">Microsomal glutathione S-transferase 1</fullName>
        <ecNumber evidence="5">2.5.1.18</ecNumber>
    </recommendedName>
</protein>
<dbReference type="InterPro" id="IPR040162">
    <property type="entry name" value="MGST1-like"/>
</dbReference>
<dbReference type="Gene3D" id="1.20.120.550">
    <property type="entry name" value="Membrane associated eicosanoid/glutathione metabolism-like domain"/>
    <property type="match status" value="1"/>
</dbReference>
<keyword evidence="8" id="KW-1000">Mitochondrion outer membrane</keyword>
<evidence type="ECO:0000256" key="16">
    <source>
        <dbReference type="ARBA" id="ARBA00049385"/>
    </source>
</evidence>
<evidence type="ECO:0000256" key="10">
    <source>
        <dbReference type="ARBA" id="ARBA00022989"/>
    </source>
</evidence>
<keyword evidence="10 17" id="KW-1133">Transmembrane helix</keyword>
<dbReference type="GO" id="GO:0005741">
    <property type="term" value="C:mitochondrial outer membrane"/>
    <property type="evidence" value="ECO:0007669"/>
    <property type="project" value="UniProtKB-SubCell"/>
</dbReference>
<dbReference type="OrthoDB" id="193139at2759"/>
<dbReference type="Pfam" id="PF01124">
    <property type="entry name" value="MAPEG"/>
    <property type="match status" value="1"/>
</dbReference>
<keyword evidence="7 17" id="KW-0812">Transmembrane</keyword>
<dbReference type="InterPro" id="IPR001129">
    <property type="entry name" value="Membr-assoc_MAPEG"/>
</dbReference>
<keyword evidence="12" id="KW-0496">Mitochondrion</keyword>
<feature type="transmembrane region" description="Helical" evidence="17">
    <location>
        <begin position="98"/>
        <end position="117"/>
    </location>
</feature>
<dbReference type="InterPro" id="IPR023352">
    <property type="entry name" value="MAPEG-like_dom_sf"/>
</dbReference>
<comment type="caution">
    <text evidence="18">The sequence shown here is derived from an EMBL/GenBank/DDBJ whole genome shotgun (WGS) entry which is preliminary data.</text>
</comment>
<evidence type="ECO:0000313" key="18">
    <source>
        <dbReference type="EMBL" id="ETO27559.1"/>
    </source>
</evidence>
<dbReference type="PANTHER" id="PTHR10689">
    <property type="entry name" value="MICROSOMAL GLUTATHIONE S-TRANSFERASE 1"/>
    <property type="match status" value="1"/>
</dbReference>
<evidence type="ECO:0000256" key="12">
    <source>
        <dbReference type="ARBA" id="ARBA00023128"/>
    </source>
</evidence>
<proteinExistence type="inferred from homology"/>
<evidence type="ECO:0000256" key="7">
    <source>
        <dbReference type="ARBA" id="ARBA00022692"/>
    </source>
</evidence>
<comment type="function">
    <text evidence="1">Conjugation of reduced glutathione to a wide number of exogenous and endogenous hydrophobic electrophiles.</text>
</comment>
<dbReference type="Proteomes" id="UP000023152">
    <property type="component" value="Unassembled WGS sequence"/>
</dbReference>
<evidence type="ECO:0000256" key="2">
    <source>
        <dbReference type="ARBA" id="ARBA00004294"/>
    </source>
</evidence>
<dbReference type="GO" id="GO:0005789">
    <property type="term" value="C:endoplasmic reticulum membrane"/>
    <property type="evidence" value="ECO:0007669"/>
    <property type="project" value="UniProtKB-SubCell"/>
</dbReference>
<name>X6NPE2_RETFI</name>
<dbReference type="GO" id="GO:0004364">
    <property type="term" value="F:glutathione transferase activity"/>
    <property type="evidence" value="ECO:0007669"/>
    <property type="project" value="UniProtKB-EC"/>
</dbReference>
<accession>X6NPE2</accession>
<dbReference type="EC" id="2.5.1.18" evidence="5"/>
<keyword evidence="6" id="KW-0808">Transferase</keyword>
<evidence type="ECO:0000256" key="3">
    <source>
        <dbReference type="ARBA" id="ARBA00004477"/>
    </source>
</evidence>
<keyword evidence="11" id="KW-0007">Acetylation</keyword>
<organism evidence="18 19">
    <name type="scientific">Reticulomyxa filosa</name>
    <dbReference type="NCBI Taxonomy" id="46433"/>
    <lineage>
        <taxon>Eukaryota</taxon>
        <taxon>Sar</taxon>
        <taxon>Rhizaria</taxon>
        <taxon>Retaria</taxon>
        <taxon>Foraminifera</taxon>
        <taxon>Monothalamids</taxon>
        <taxon>Reticulomyxidae</taxon>
        <taxon>Reticulomyxa</taxon>
    </lineage>
</organism>
<evidence type="ECO:0000256" key="13">
    <source>
        <dbReference type="ARBA" id="ARBA00023136"/>
    </source>
</evidence>
<evidence type="ECO:0000256" key="8">
    <source>
        <dbReference type="ARBA" id="ARBA00022787"/>
    </source>
</evidence>
<evidence type="ECO:0000313" key="19">
    <source>
        <dbReference type="Proteomes" id="UP000023152"/>
    </source>
</evidence>
<reference evidence="18 19" key="1">
    <citation type="journal article" date="2013" name="Curr. Biol.">
        <title>The Genome of the Foraminiferan Reticulomyxa filosa.</title>
        <authorList>
            <person name="Glockner G."/>
            <person name="Hulsmann N."/>
            <person name="Schleicher M."/>
            <person name="Noegel A.A."/>
            <person name="Eichinger L."/>
            <person name="Gallinger C."/>
            <person name="Pawlowski J."/>
            <person name="Sierra R."/>
            <person name="Euteneuer U."/>
            <person name="Pillet L."/>
            <person name="Moustafa A."/>
            <person name="Platzer M."/>
            <person name="Groth M."/>
            <person name="Szafranski K."/>
            <person name="Schliwa M."/>
        </authorList>
    </citation>
    <scope>NUCLEOTIDE SEQUENCE [LARGE SCALE GENOMIC DNA]</scope>
</reference>
<evidence type="ECO:0000256" key="4">
    <source>
        <dbReference type="ARBA" id="ARBA00010459"/>
    </source>
</evidence>
<dbReference type="SUPFAM" id="SSF161084">
    <property type="entry name" value="MAPEG domain-like"/>
    <property type="match status" value="1"/>
</dbReference>
<sequence length="159" mass="18690">MSDLERTRKVVVLCTAGLFCKFLLTSLLQGAKRVRAPEDGFQLLKTKKDDDKSKEKLFDTEKRWQRIILNDLENIPIGLLLLWGGLIIPSSNNNTTRICSIVFLVSRILHSFFYIFQLMPWRFFAWLSGLLSIIAHLLIWFLLFFKLFFLLFIQFKPCK</sequence>
<evidence type="ECO:0000256" key="17">
    <source>
        <dbReference type="SAM" id="Phobius"/>
    </source>
</evidence>
<evidence type="ECO:0000256" key="9">
    <source>
        <dbReference type="ARBA" id="ARBA00022824"/>
    </source>
</evidence>
<keyword evidence="9" id="KW-0256">Endoplasmic reticulum</keyword>
<evidence type="ECO:0000256" key="14">
    <source>
        <dbReference type="ARBA" id="ARBA00038540"/>
    </source>
</evidence>
<keyword evidence="19" id="KW-1185">Reference proteome</keyword>
<comment type="similarity">
    <text evidence="4">Belongs to the MAPEG family.</text>
</comment>
<evidence type="ECO:0000256" key="1">
    <source>
        <dbReference type="ARBA" id="ARBA00003701"/>
    </source>
</evidence>
<feature type="transmembrane region" description="Helical" evidence="17">
    <location>
        <begin position="123"/>
        <end position="153"/>
    </location>
</feature>
<comment type="subcellular location">
    <subcellularLocation>
        <location evidence="3">Endoplasmic reticulum membrane</location>
        <topology evidence="3">Multi-pass membrane protein</topology>
    </subcellularLocation>
    <subcellularLocation>
        <location evidence="2">Mitochondrion outer membrane</location>
    </subcellularLocation>
</comment>
<dbReference type="PANTHER" id="PTHR10689:SF6">
    <property type="entry name" value="MICROSOMAL GLUTATHIONE S-TRANSFERASE 1"/>
    <property type="match status" value="1"/>
</dbReference>
<dbReference type="OMA" id="MACWMSG"/>
<keyword evidence="13 17" id="KW-0472">Membrane</keyword>
<evidence type="ECO:0000256" key="6">
    <source>
        <dbReference type="ARBA" id="ARBA00022679"/>
    </source>
</evidence>
<evidence type="ECO:0000256" key="11">
    <source>
        <dbReference type="ARBA" id="ARBA00022990"/>
    </source>
</evidence>
<comment type="catalytic activity">
    <reaction evidence="16">
        <text>RX + glutathione = an S-substituted glutathione + a halide anion + H(+)</text>
        <dbReference type="Rhea" id="RHEA:16437"/>
        <dbReference type="ChEBI" id="CHEBI:15378"/>
        <dbReference type="ChEBI" id="CHEBI:16042"/>
        <dbReference type="ChEBI" id="CHEBI:17792"/>
        <dbReference type="ChEBI" id="CHEBI:57925"/>
        <dbReference type="ChEBI" id="CHEBI:90779"/>
        <dbReference type="EC" id="2.5.1.18"/>
    </reaction>
    <physiologicalReaction direction="left-to-right" evidence="16">
        <dbReference type="Rhea" id="RHEA:16438"/>
    </physiologicalReaction>
</comment>
<comment type="subunit">
    <text evidence="14">Homotrimer; The trimer binds only one molecule of glutathione.</text>
</comment>
<evidence type="ECO:0000256" key="5">
    <source>
        <dbReference type="ARBA" id="ARBA00012452"/>
    </source>
</evidence>